<dbReference type="Pfam" id="PF01883">
    <property type="entry name" value="FeS_assembly_P"/>
    <property type="match status" value="1"/>
</dbReference>
<dbReference type="InterPro" id="IPR052339">
    <property type="entry name" value="Fe-S_Maturation_MIP18"/>
</dbReference>
<dbReference type="AlphaFoldDB" id="A0A6A8DCT0"/>
<sequence length="99" mass="10990">MDLTKQVEEVLYGVIDPDLGINIVDLGLIYNIEIDEKNGVKVTMTLTTPGCPLHDSIVGGVESAIYFIDGIDKVDVQLVWQPAWSPEKMSPKAKEMLMR</sequence>
<organism evidence="2 3">
    <name type="scientific">Aquibacillus halophilus</name>
    <dbReference type="NCBI Taxonomy" id="930132"/>
    <lineage>
        <taxon>Bacteria</taxon>
        <taxon>Bacillati</taxon>
        <taxon>Bacillota</taxon>
        <taxon>Bacilli</taxon>
        <taxon>Bacillales</taxon>
        <taxon>Bacillaceae</taxon>
        <taxon>Aquibacillus</taxon>
    </lineage>
</organism>
<dbReference type="EMBL" id="WJNG01000009">
    <property type="protein sequence ID" value="MRH43364.1"/>
    <property type="molecule type" value="Genomic_DNA"/>
</dbReference>
<dbReference type="PANTHER" id="PTHR42831">
    <property type="entry name" value="FE-S PROTEIN MATURATION AUXILIARY FACTOR YITW"/>
    <property type="match status" value="1"/>
</dbReference>
<reference evidence="2" key="1">
    <citation type="submission" date="2019-11" db="EMBL/GenBank/DDBJ databases">
        <authorList>
            <person name="Li J."/>
        </authorList>
    </citation>
    <scope>NUCLEOTIDE SEQUENCE</scope>
    <source>
        <strain evidence="2">B6B</strain>
    </source>
</reference>
<name>A0A6A8DCT0_9BACI</name>
<feature type="domain" description="MIP18 family-like" evidence="1">
    <location>
        <begin position="5"/>
        <end position="76"/>
    </location>
</feature>
<protein>
    <submittedName>
        <fullName evidence="2">DUF59 domain-containing protein</fullName>
    </submittedName>
</protein>
<evidence type="ECO:0000313" key="2">
    <source>
        <dbReference type="EMBL" id="MRH43364.1"/>
    </source>
</evidence>
<gene>
    <name evidence="2" type="ORF">GH741_11810</name>
</gene>
<comment type="caution">
    <text evidence="2">The sequence shown here is derived from an EMBL/GenBank/DDBJ whole genome shotgun (WGS) entry which is preliminary data.</text>
</comment>
<proteinExistence type="predicted"/>
<evidence type="ECO:0000313" key="3">
    <source>
        <dbReference type="Proteomes" id="UP000799092"/>
    </source>
</evidence>
<dbReference type="InterPro" id="IPR002744">
    <property type="entry name" value="MIP18-like"/>
</dbReference>
<dbReference type="PANTHER" id="PTHR42831:SF1">
    <property type="entry name" value="FE-S PROTEIN MATURATION AUXILIARY FACTOR YITW"/>
    <property type="match status" value="1"/>
</dbReference>
<evidence type="ECO:0000259" key="1">
    <source>
        <dbReference type="Pfam" id="PF01883"/>
    </source>
</evidence>
<dbReference type="OrthoDB" id="9805360at2"/>
<keyword evidence="3" id="KW-1185">Reference proteome</keyword>
<dbReference type="SUPFAM" id="SSF117916">
    <property type="entry name" value="Fe-S cluster assembly (FSCA) domain-like"/>
    <property type="match status" value="1"/>
</dbReference>
<dbReference type="Gene3D" id="3.30.300.130">
    <property type="entry name" value="Fe-S cluster assembly (FSCA)"/>
    <property type="match status" value="1"/>
</dbReference>
<dbReference type="RefSeq" id="WP_153736998.1">
    <property type="nucleotide sequence ID" value="NZ_WJNG01000009.1"/>
</dbReference>
<accession>A0A6A8DCT0</accession>
<dbReference type="InterPro" id="IPR034904">
    <property type="entry name" value="FSCA_dom_sf"/>
</dbReference>
<dbReference type="Proteomes" id="UP000799092">
    <property type="component" value="Unassembled WGS sequence"/>
</dbReference>